<reference evidence="2" key="1">
    <citation type="journal article" date="2021" name="Genome Biol. Evol.">
        <title>A High-Quality Reference Genome for a Parasitic Bivalve with Doubly Uniparental Inheritance (Bivalvia: Unionida).</title>
        <authorList>
            <person name="Smith C.H."/>
        </authorList>
    </citation>
    <scope>NUCLEOTIDE SEQUENCE</scope>
    <source>
        <strain evidence="2">CHS0354</strain>
    </source>
</reference>
<evidence type="ECO:0000313" key="2">
    <source>
        <dbReference type="EMBL" id="KAK3604594.1"/>
    </source>
</evidence>
<comment type="caution">
    <text evidence="2">The sequence shown here is derived from an EMBL/GenBank/DDBJ whole genome shotgun (WGS) entry which is preliminary data.</text>
</comment>
<sequence>MQSISELVNGAKVEELHRVIKTGGEKFICFTRLEGDWIICVTDGISLWRIQIDNDELDALRDVSGVSTIEAYLSRFRNGFLAGEVNVAMIGNKVTLTVGKATSALTLDLFEAKAADKKVEMQNVLFRLAESASSLETKLSKANETIETLKAQKGANLGSGGQAFMDLGPQKGQNQAKLKPKKTGMSAINPTSKKRKAAQGVVFD</sequence>
<dbReference type="GO" id="GO:0006303">
    <property type="term" value="P:double-strand break repair via nonhomologous end joining"/>
    <property type="evidence" value="ECO:0007669"/>
    <property type="project" value="InterPro"/>
</dbReference>
<name>A0AAE0T762_9BIVA</name>
<dbReference type="PANTHER" id="PTHR28586:SF1">
    <property type="entry name" value="PROTEIN PAXX"/>
    <property type="match status" value="1"/>
</dbReference>
<dbReference type="EMBL" id="JAEAOA010001660">
    <property type="protein sequence ID" value="KAK3604594.1"/>
    <property type="molecule type" value="Genomic_DNA"/>
</dbReference>
<dbReference type="GO" id="GO:0035861">
    <property type="term" value="C:site of double-strand break"/>
    <property type="evidence" value="ECO:0007669"/>
    <property type="project" value="TreeGrafter"/>
</dbReference>
<dbReference type="GO" id="GO:0060090">
    <property type="term" value="F:molecular adaptor activity"/>
    <property type="evidence" value="ECO:0007669"/>
    <property type="project" value="TreeGrafter"/>
</dbReference>
<dbReference type="Pfam" id="PF15384">
    <property type="entry name" value="PAXX"/>
    <property type="match status" value="1"/>
</dbReference>
<gene>
    <name evidence="2" type="ORF">CHS0354_027448</name>
</gene>
<reference evidence="2" key="3">
    <citation type="submission" date="2023-05" db="EMBL/GenBank/DDBJ databases">
        <authorList>
            <person name="Smith C.H."/>
        </authorList>
    </citation>
    <scope>NUCLEOTIDE SEQUENCE</scope>
    <source>
        <strain evidence="2">CHS0354</strain>
        <tissue evidence="2">Mantle</tissue>
    </source>
</reference>
<evidence type="ECO:0000256" key="1">
    <source>
        <dbReference type="SAM" id="MobiDB-lite"/>
    </source>
</evidence>
<dbReference type="CDD" id="cd22286">
    <property type="entry name" value="HD_PAXX_N"/>
    <property type="match status" value="1"/>
</dbReference>
<proteinExistence type="predicted"/>
<dbReference type="InterPro" id="IPR027873">
    <property type="entry name" value="PAXX"/>
</dbReference>
<dbReference type="Proteomes" id="UP001195483">
    <property type="component" value="Unassembled WGS sequence"/>
</dbReference>
<reference evidence="2" key="2">
    <citation type="journal article" date="2021" name="Genome Biol. Evol.">
        <title>Developing a high-quality reference genome for a parasitic bivalve with doubly uniparental inheritance (Bivalvia: Unionida).</title>
        <authorList>
            <person name="Smith C.H."/>
        </authorList>
    </citation>
    <scope>NUCLEOTIDE SEQUENCE</scope>
    <source>
        <strain evidence="2">CHS0354</strain>
        <tissue evidence="2">Mantle</tissue>
    </source>
</reference>
<dbReference type="AlphaFoldDB" id="A0AAE0T762"/>
<dbReference type="GO" id="GO:0005634">
    <property type="term" value="C:nucleus"/>
    <property type="evidence" value="ECO:0007669"/>
    <property type="project" value="TreeGrafter"/>
</dbReference>
<organism evidence="2 3">
    <name type="scientific">Potamilus streckersoni</name>
    <dbReference type="NCBI Taxonomy" id="2493646"/>
    <lineage>
        <taxon>Eukaryota</taxon>
        <taxon>Metazoa</taxon>
        <taxon>Spiralia</taxon>
        <taxon>Lophotrochozoa</taxon>
        <taxon>Mollusca</taxon>
        <taxon>Bivalvia</taxon>
        <taxon>Autobranchia</taxon>
        <taxon>Heteroconchia</taxon>
        <taxon>Palaeoheterodonta</taxon>
        <taxon>Unionida</taxon>
        <taxon>Unionoidea</taxon>
        <taxon>Unionidae</taxon>
        <taxon>Ambleminae</taxon>
        <taxon>Lampsilini</taxon>
        <taxon>Potamilus</taxon>
    </lineage>
</organism>
<dbReference type="GO" id="GO:0070419">
    <property type="term" value="C:nonhomologous end joining complex"/>
    <property type="evidence" value="ECO:0007669"/>
    <property type="project" value="TreeGrafter"/>
</dbReference>
<protein>
    <submittedName>
        <fullName evidence="2">Uncharacterized protein</fullName>
    </submittedName>
</protein>
<feature type="region of interest" description="Disordered" evidence="1">
    <location>
        <begin position="170"/>
        <end position="204"/>
    </location>
</feature>
<keyword evidence="3" id="KW-1185">Reference proteome</keyword>
<dbReference type="PANTHER" id="PTHR28586">
    <property type="entry name" value="PROTEIN PAXX"/>
    <property type="match status" value="1"/>
</dbReference>
<evidence type="ECO:0000313" key="3">
    <source>
        <dbReference type="Proteomes" id="UP001195483"/>
    </source>
</evidence>
<accession>A0AAE0T762</accession>
<dbReference type="InterPro" id="IPR054134">
    <property type="entry name" value="PAXX_N"/>
</dbReference>